<dbReference type="EC" id="2.7.7.7" evidence="1"/>
<evidence type="ECO:0000256" key="3">
    <source>
        <dbReference type="ARBA" id="ARBA00022679"/>
    </source>
</evidence>
<sequence>MTGMTWNLMGHDWAEEMLRQHITTGQMRHAYLFSGPRGVGRRSLALRFAQAINCIQPTAPGQPCGECRICRQIEAMQQADLNILQSAQEGDTLKVEAVRELQHMLSLAPYESNYRVALLLRFEEANDSAQNALLKTLEEPNARVVLLVTADDPENLLPTITSRCELLRLRPMAPAALSAELQTRRSLEHVQADLIAQISGGRPGYALRLVDTPDLLAERQQAMQDCLNLLGLSRLERMSFVESLTKNRVRAEAKGDLRGELTAWLSFWRDVMLAGLDNPTQLTNLDYQSEIQQVAARTDTQAAARLVAALEHSFVRLNNANLQVMLDNLLLDWPSLNM</sequence>
<dbReference type="GO" id="GO:0003887">
    <property type="term" value="F:DNA-directed DNA polymerase activity"/>
    <property type="evidence" value="ECO:0007669"/>
    <property type="project" value="UniProtKB-KW"/>
</dbReference>
<evidence type="ECO:0000313" key="10">
    <source>
        <dbReference type="Proteomes" id="UP000256388"/>
    </source>
</evidence>
<keyword evidence="4" id="KW-0548">Nucleotidyltransferase</keyword>
<keyword evidence="3" id="KW-0808">Transferase</keyword>
<dbReference type="SUPFAM" id="SSF52540">
    <property type="entry name" value="P-loop containing nucleoside triphosphate hydrolases"/>
    <property type="match status" value="1"/>
</dbReference>
<evidence type="ECO:0000256" key="7">
    <source>
        <dbReference type="ARBA" id="ARBA00049244"/>
    </source>
</evidence>
<reference evidence="9 10" key="1">
    <citation type="submission" date="2018-08" db="EMBL/GenBank/DDBJ databases">
        <title>Genomic Encyclopedia of Type Strains, Phase IV (KMG-IV): sequencing the most valuable type-strain genomes for metagenomic binning, comparative biology and taxonomic classification.</title>
        <authorList>
            <person name="Goeker M."/>
        </authorList>
    </citation>
    <scope>NUCLEOTIDE SEQUENCE [LARGE SCALE GENOMIC DNA]</scope>
    <source>
        <strain evidence="9 10">DSM 23923</strain>
    </source>
</reference>
<evidence type="ECO:0000256" key="1">
    <source>
        <dbReference type="ARBA" id="ARBA00012417"/>
    </source>
</evidence>
<proteinExistence type="predicted"/>
<evidence type="ECO:0000256" key="5">
    <source>
        <dbReference type="ARBA" id="ARBA00022705"/>
    </source>
</evidence>
<evidence type="ECO:0000256" key="2">
    <source>
        <dbReference type="ARBA" id="ARBA00014363"/>
    </source>
</evidence>
<evidence type="ECO:0000259" key="8">
    <source>
        <dbReference type="Pfam" id="PF09115"/>
    </source>
</evidence>
<dbReference type="InterPro" id="IPR015199">
    <property type="entry name" value="DNA_pol_III_delta_C"/>
</dbReference>
<dbReference type="InterPro" id="IPR027417">
    <property type="entry name" value="P-loop_NTPase"/>
</dbReference>
<dbReference type="GO" id="GO:0006261">
    <property type="term" value="P:DNA-templated DNA replication"/>
    <property type="evidence" value="ECO:0007669"/>
    <property type="project" value="TreeGrafter"/>
</dbReference>
<evidence type="ECO:0000256" key="4">
    <source>
        <dbReference type="ARBA" id="ARBA00022695"/>
    </source>
</evidence>
<dbReference type="GO" id="GO:0003677">
    <property type="term" value="F:DNA binding"/>
    <property type="evidence" value="ECO:0007669"/>
    <property type="project" value="InterPro"/>
</dbReference>
<gene>
    <name evidence="9" type="ORF">DFR64_2102</name>
</gene>
<dbReference type="PANTHER" id="PTHR11669">
    <property type="entry name" value="REPLICATION FACTOR C / DNA POLYMERASE III GAMMA-TAU SUBUNIT"/>
    <property type="match status" value="1"/>
</dbReference>
<evidence type="ECO:0000256" key="6">
    <source>
        <dbReference type="ARBA" id="ARBA00022932"/>
    </source>
</evidence>
<feature type="domain" description="DNA polymerase III delta subunit C-terminal" evidence="8">
    <location>
        <begin position="217"/>
        <end position="333"/>
    </location>
</feature>
<keyword evidence="10" id="KW-1185">Reference proteome</keyword>
<comment type="catalytic activity">
    <reaction evidence="7">
        <text>DNA(n) + a 2'-deoxyribonucleoside 5'-triphosphate = DNA(n+1) + diphosphate</text>
        <dbReference type="Rhea" id="RHEA:22508"/>
        <dbReference type="Rhea" id="RHEA-COMP:17339"/>
        <dbReference type="Rhea" id="RHEA-COMP:17340"/>
        <dbReference type="ChEBI" id="CHEBI:33019"/>
        <dbReference type="ChEBI" id="CHEBI:61560"/>
        <dbReference type="ChEBI" id="CHEBI:173112"/>
        <dbReference type="EC" id="2.7.7.7"/>
    </reaction>
</comment>
<evidence type="ECO:0000313" key="9">
    <source>
        <dbReference type="EMBL" id="REG08727.1"/>
    </source>
</evidence>
<comment type="caution">
    <text evidence="9">The sequence shown here is derived from an EMBL/GenBank/DDBJ whole genome shotgun (WGS) entry which is preliminary data.</text>
</comment>
<name>A0A3E0AGT6_9CHLR</name>
<dbReference type="PANTHER" id="PTHR11669:SF8">
    <property type="entry name" value="DNA POLYMERASE III SUBUNIT DELTA"/>
    <property type="match status" value="1"/>
</dbReference>
<protein>
    <recommendedName>
        <fullName evidence="2">DNA polymerase III subunit delta'</fullName>
        <ecNumber evidence="1">2.7.7.7</ecNumber>
    </recommendedName>
</protein>
<dbReference type="Gene3D" id="3.40.50.300">
    <property type="entry name" value="P-loop containing nucleotide triphosphate hydrolases"/>
    <property type="match status" value="1"/>
</dbReference>
<keyword evidence="6" id="KW-0239">DNA-directed DNA polymerase</keyword>
<accession>A0A3E0AGT6</accession>
<dbReference type="EMBL" id="QUMS01000002">
    <property type="protein sequence ID" value="REG08727.1"/>
    <property type="molecule type" value="Genomic_DNA"/>
</dbReference>
<dbReference type="GO" id="GO:0009360">
    <property type="term" value="C:DNA polymerase III complex"/>
    <property type="evidence" value="ECO:0007669"/>
    <property type="project" value="InterPro"/>
</dbReference>
<dbReference type="InterPro" id="IPR050238">
    <property type="entry name" value="DNA_Rep/Repair_Clamp_Loader"/>
</dbReference>
<organism evidence="9 10">
    <name type="scientific">Pelolinea submarina</name>
    <dbReference type="NCBI Taxonomy" id="913107"/>
    <lineage>
        <taxon>Bacteria</taxon>
        <taxon>Bacillati</taxon>
        <taxon>Chloroflexota</taxon>
        <taxon>Anaerolineae</taxon>
        <taxon>Anaerolineales</taxon>
        <taxon>Anaerolineaceae</taxon>
        <taxon>Pelolinea</taxon>
    </lineage>
</organism>
<dbReference type="AlphaFoldDB" id="A0A3E0AGT6"/>
<dbReference type="Pfam" id="PF13177">
    <property type="entry name" value="DNA_pol3_delta2"/>
    <property type="match status" value="1"/>
</dbReference>
<keyword evidence="5" id="KW-0235">DNA replication</keyword>
<dbReference type="Proteomes" id="UP000256388">
    <property type="component" value="Unassembled WGS sequence"/>
</dbReference>
<dbReference type="Pfam" id="PF09115">
    <property type="entry name" value="DNApol3-delta_C"/>
    <property type="match status" value="1"/>
</dbReference>